<sequence>MQPLKTIPPKFDWVKPQQATIPVDKRCYGAESNPSVSCTLTSPLQVSPPPAKADAHFVSVGGDYKNLQPGVAKEPIVVMQQPQTVNAKQIPAASMSSSPPGISASWYPSNNVETIEHREDGDATQGAFHSVMEDEKRRSRKRRLQVRWLIGEAFSLVPICTAYRIGLHSVPWT</sequence>
<proteinExistence type="predicted"/>
<keyword evidence="1" id="KW-0812">Transmembrane</keyword>
<gene>
    <name evidence="2" type="ORF">KIW84_070489</name>
</gene>
<reference evidence="2 3" key="1">
    <citation type="journal article" date="2022" name="Nat. Genet.">
        <title>Improved pea reference genome and pan-genome highlight genomic features and evolutionary characteristics.</title>
        <authorList>
            <person name="Yang T."/>
            <person name="Liu R."/>
            <person name="Luo Y."/>
            <person name="Hu S."/>
            <person name="Wang D."/>
            <person name="Wang C."/>
            <person name="Pandey M.K."/>
            <person name="Ge S."/>
            <person name="Xu Q."/>
            <person name="Li N."/>
            <person name="Li G."/>
            <person name="Huang Y."/>
            <person name="Saxena R.K."/>
            <person name="Ji Y."/>
            <person name="Li M."/>
            <person name="Yan X."/>
            <person name="He Y."/>
            <person name="Liu Y."/>
            <person name="Wang X."/>
            <person name="Xiang C."/>
            <person name="Varshney R.K."/>
            <person name="Ding H."/>
            <person name="Gao S."/>
            <person name="Zong X."/>
        </authorList>
    </citation>
    <scope>NUCLEOTIDE SEQUENCE [LARGE SCALE GENOMIC DNA]</scope>
    <source>
        <strain evidence="2 3">cv. Zhongwan 6</strain>
    </source>
</reference>
<evidence type="ECO:0000313" key="3">
    <source>
        <dbReference type="Proteomes" id="UP001058974"/>
    </source>
</evidence>
<keyword evidence="3" id="KW-1185">Reference proteome</keyword>
<name>A0A9D4VGX7_PEA</name>
<dbReference type="PANTHER" id="PTHR35294:SF1">
    <property type="entry name" value="OS05G0409000 PROTEIN"/>
    <property type="match status" value="1"/>
</dbReference>
<accession>A0A9D4VGX7</accession>
<evidence type="ECO:0000256" key="1">
    <source>
        <dbReference type="SAM" id="Phobius"/>
    </source>
</evidence>
<dbReference type="Gramene" id="Psat07G0048900-T1">
    <property type="protein sequence ID" value="KAI5383103.1"/>
    <property type="gene ID" value="KIW84_070489"/>
</dbReference>
<comment type="caution">
    <text evidence="2">The sequence shown here is derived from an EMBL/GenBank/DDBJ whole genome shotgun (WGS) entry which is preliminary data.</text>
</comment>
<dbReference type="Proteomes" id="UP001058974">
    <property type="component" value="Chromosome 7"/>
</dbReference>
<evidence type="ECO:0000313" key="2">
    <source>
        <dbReference type="EMBL" id="KAI5383103.1"/>
    </source>
</evidence>
<dbReference type="AlphaFoldDB" id="A0A9D4VGX7"/>
<dbReference type="EMBL" id="JAMSHJ010000007">
    <property type="protein sequence ID" value="KAI5383103.1"/>
    <property type="molecule type" value="Genomic_DNA"/>
</dbReference>
<organism evidence="2 3">
    <name type="scientific">Pisum sativum</name>
    <name type="common">Garden pea</name>
    <name type="synonym">Lathyrus oleraceus</name>
    <dbReference type="NCBI Taxonomy" id="3888"/>
    <lineage>
        <taxon>Eukaryota</taxon>
        <taxon>Viridiplantae</taxon>
        <taxon>Streptophyta</taxon>
        <taxon>Embryophyta</taxon>
        <taxon>Tracheophyta</taxon>
        <taxon>Spermatophyta</taxon>
        <taxon>Magnoliopsida</taxon>
        <taxon>eudicotyledons</taxon>
        <taxon>Gunneridae</taxon>
        <taxon>Pentapetalae</taxon>
        <taxon>rosids</taxon>
        <taxon>fabids</taxon>
        <taxon>Fabales</taxon>
        <taxon>Fabaceae</taxon>
        <taxon>Papilionoideae</taxon>
        <taxon>50 kb inversion clade</taxon>
        <taxon>NPAAA clade</taxon>
        <taxon>Hologalegina</taxon>
        <taxon>IRL clade</taxon>
        <taxon>Fabeae</taxon>
        <taxon>Lathyrus</taxon>
    </lineage>
</organism>
<dbReference type="PANTHER" id="PTHR35294">
    <property type="entry name" value="UBIQUITIN-ASSOCIATED/TRANSLATION ELONGATION FACTOR EF1B PROTEIN"/>
    <property type="match status" value="1"/>
</dbReference>
<feature type="transmembrane region" description="Helical" evidence="1">
    <location>
        <begin position="146"/>
        <end position="165"/>
    </location>
</feature>
<keyword evidence="1" id="KW-0472">Membrane</keyword>
<keyword evidence="1" id="KW-1133">Transmembrane helix</keyword>
<protein>
    <submittedName>
        <fullName evidence="2">Uncharacterized protein</fullName>
    </submittedName>
</protein>